<evidence type="ECO:0000256" key="1">
    <source>
        <dbReference type="ARBA" id="ARBA00001946"/>
    </source>
</evidence>
<evidence type="ECO:0000256" key="3">
    <source>
        <dbReference type="ARBA" id="ARBA00022695"/>
    </source>
</evidence>
<comment type="cofactor">
    <cofactor evidence="1">
        <name>Mg(2+)</name>
        <dbReference type="ChEBI" id="CHEBI:18420"/>
    </cofactor>
</comment>
<sequence>MLKFDKDVLNALQALEKAGFETYAVGDCIIQWAKGMVPVDWDMVTKAGLEDMKKVFPDGEVIDEANSILRLDFTHEVEDDEETSHIEGAICDITTMEGTIQEELSNYGFTVAAIADNPERTVIDEYGGLEDIKKKLINTIGNADELFQEEPIRMMEAMRYVSDLGFDLQKDVYQAILKNWRLLLNHSIAPIRQELELVLTGEYTGKALNMMADTGLMAVIFGEEVSRKMNTGEMQQFMTLCKNIDKTKALRLRRLGLLYTVFNEKHGLEAIKRMNFDPETEAHLQDAMTEMVKIQFLSNSLEFKRYVCEHGLKRYNYVHMLAKAQRIVYDQPAIKIEARNHLMSEIKMNNEPVFVEDLVIDGNDIMEAGITDSPEQAEDLLYQVLAKAHQDPRNNDRTYLLKIAKKYSKNKFKAKSRYVHWMR</sequence>
<dbReference type="Gene3D" id="3.30.460.10">
    <property type="entry name" value="Beta Polymerase, domain 2"/>
    <property type="match status" value="1"/>
</dbReference>
<dbReference type="PANTHER" id="PTHR46173:SF1">
    <property type="entry name" value="CCA TRNA NUCLEOTIDYLTRANSFERASE 1, MITOCHONDRIAL"/>
    <property type="match status" value="1"/>
</dbReference>
<evidence type="ECO:0000259" key="6">
    <source>
        <dbReference type="Pfam" id="PF12627"/>
    </source>
</evidence>
<dbReference type="Proteomes" id="UP000295500">
    <property type="component" value="Unassembled WGS sequence"/>
</dbReference>
<protein>
    <submittedName>
        <fullName evidence="7">tRNA nucleotidyltransferase/poly(A) polymerase</fullName>
    </submittedName>
</protein>
<dbReference type="GO" id="GO:0016779">
    <property type="term" value="F:nucleotidyltransferase activity"/>
    <property type="evidence" value="ECO:0007669"/>
    <property type="project" value="UniProtKB-KW"/>
</dbReference>
<dbReference type="Pfam" id="PF12627">
    <property type="entry name" value="PolyA_pol_RNAbd"/>
    <property type="match status" value="1"/>
</dbReference>
<dbReference type="PANTHER" id="PTHR46173">
    <property type="entry name" value="CCA TRNA NUCLEOTIDYLTRANSFERASE 1, MITOCHONDRIAL"/>
    <property type="match status" value="1"/>
</dbReference>
<evidence type="ECO:0000256" key="2">
    <source>
        <dbReference type="ARBA" id="ARBA00022694"/>
    </source>
</evidence>
<dbReference type="OrthoDB" id="9805698at2"/>
<evidence type="ECO:0000313" key="7">
    <source>
        <dbReference type="EMBL" id="TDP57916.1"/>
    </source>
</evidence>
<organism evidence="7 8">
    <name type="scientific">Aminicella lysinilytica</name>
    <dbReference type="NCBI Taxonomy" id="433323"/>
    <lineage>
        <taxon>Bacteria</taxon>
        <taxon>Bacillati</taxon>
        <taxon>Bacillota</taxon>
        <taxon>Clostridia</taxon>
        <taxon>Peptostreptococcales</taxon>
        <taxon>Anaerovoracaceae</taxon>
        <taxon>Aminicella</taxon>
    </lineage>
</organism>
<keyword evidence="7" id="KW-0808">Transferase</keyword>
<dbReference type="InterPro" id="IPR043519">
    <property type="entry name" value="NT_sf"/>
</dbReference>
<dbReference type="GO" id="GO:0000049">
    <property type="term" value="F:tRNA binding"/>
    <property type="evidence" value="ECO:0007669"/>
    <property type="project" value="TreeGrafter"/>
</dbReference>
<evidence type="ECO:0000313" key="8">
    <source>
        <dbReference type="Proteomes" id="UP000295500"/>
    </source>
</evidence>
<keyword evidence="5" id="KW-0460">Magnesium</keyword>
<evidence type="ECO:0000256" key="4">
    <source>
        <dbReference type="ARBA" id="ARBA00022723"/>
    </source>
</evidence>
<reference evidence="7 8" key="1">
    <citation type="submission" date="2019-03" db="EMBL/GenBank/DDBJ databases">
        <title>Genomic Encyclopedia of Type Strains, Phase IV (KMG-IV): sequencing the most valuable type-strain genomes for metagenomic binning, comparative biology and taxonomic classification.</title>
        <authorList>
            <person name="Goeker M."/>
        </authorList>
    </citation>
    <scope>NUCLEOTIDE SEQUENCE [LARGE SCALE GENOMIC DNA]</scope>
    <source>
        <strain evidence="7 8">DSM 28287</strain>
    </source>
</reference>
<comment type="caution">
    <text evidence="7">The sequence shown here is derived from an EMBL/GenBank/DDBJ whole genome shotgun (WGS) entry which is preliminary data.</text>
</comment>
<dbReference type="SUPFAM" id="SSF81301">
    <property type="entry name" value="Nucleotidyltransferase"/>
    <property type="match status" value="1"/>
</dbReference>
<proteinExistence type="predicted"/>
<dbReference type="EMBL" id="SNXO01000009">
    <property type="protein sequence ID" value="TDP57916.1"/>
    <property type="molecule type" value="Genomic_DNA"/>
</dbReference>
<keyword evidence="4" id="KW-0479">Metal-binding</keyword>
<dbReference type="InterPro" id="IPR050264">
    <property type="entry name" value="Bact_CCA-adding_enz_type3_sf"/>
</dbReference>
<feature type="domain" description="tRNA nucleotidyltransferase/poly(A) polymerase RNA and SrmB- binding" evidence="6">
    <location>
        <begin position="165"/>
        <end position="221"/>
    </location>
</feature>
<dbReference type="GO" id="GO:0046872">
    <property type="term" value="F:metal ion binding"/>
    <property type="evidence" value="ECO:0007669"/>
    <property type="project" value="UniProtKB-KW"/>
</dbReference>
<name>A0A4R6Q7W9_9FIRM</name>
<dbReference type="RefSeq" id="WP_133528077.1">
    <property type="nucleotide sequence ID" value="NZ_CALCQM010000128.1"/>
</dbReference>
<dbReference type="InterPro" id="IPR032828">
    <property type="entry name" value="PolyA_RNA-bd"/>
</dbReference>
<accession>A0A4R6Q7W9</accession>
<keyword evidence="3" id="KW-0548">Nucleotidyltransferase</keyword>
<dbReference type="SUPFAM" id="SSF81891">
    <property type="entry name" value="Poly A polymerase C-terminal region-like"/>
    <property type="match status" value="1"/>
</dbReference>
<dbReference type="Gene3D" id="1.10.3090.10">
    <property type="entry name" value="cca-adding enzyme, domain 2"/>
    <property type="match status" value="1"/>
</dbReference>
<gene>
    <name evidence="7" type="ORF">EV211_10926</name>
</gene>
<keyword evidence="2" id="KW-0819">tRNA processing</keyword>
<dbReference type="GO" id="GO:0008033">
    <property type="term" value="P:tRNA processing"/>
    <property type="evidence" value="ECO:0007669"/>
    <property type="project" value="UniProtKB-KW"/>
</dbReference>
<keyword evidence="8" id="KW-1185">Reference proteome</keyword>
<dbReference type="AlphaFoldDB" id="A0A4R6Q7W9"/>
<evidence type="ECO:0000256" key="5">
    <source>
        <dbReference type="ARBA" id="ARBA00022842"/>
    </source>
</evidence>